<keyword evidence="3" id="KW-1185">Reference proteome</keyword>
<gene>
    <name evidence="2" type="ORF">G2W53_016288</name>
</gene>
<proteinExistence type="predicted"/>
<feature type="compositionally biased region" description="Polar residues" evidence="1">
    <location>
        <begin position="150"/>
        <end position="163"/>
    </location>
</feature>
<evidence type="ECO:0000313" key="3">
    <source>
        <dbReference type="Proteomes" id="UP000634136"/>
    </source>
</evidence>
<name>A0A834WQ29_9FABA</name>
<dbReference type="AlphaFoldDB" id="A0A834WQ29"/>
<evidence type="ECO:0000256" key="1">
    <source>
        <dbReference type="SAM" id="MobiDB-lite"/>
    </source>
</evidence>
<protein>
    <submittedName>
        <fullName evidence="2">Mitochondrial fission regulator 1</fullName>
    </submittedName>
</protein>
<feature type="region of interest" description="Disordered" evidence="1">
    <location>
        <begin position="65"/>
        <end position="93"/>
    </location>
</feature>
<dbReference type="OrthoDB" id="1289445at2759"/>
<organism evidence="2 3">
    <name type="scientific">Senna tora</name>
    <dbReference type="NCBI Taxonomy" id="362788"/>
    <lineage>
        <taxon>Eukaryota</taxon>
        <taxon>Viridiplantae</taxon>
        <taxon>Streptophyta</taxon>
        <taxon>Embryophyta</taxon>
        <taxon>Tracheophyta</taxon>
        <taxon>Spermatophyta</taxon>
        <taxon>Magnoliopsida</taxon>
        <taxon>eudicotyledons</taxon>
        <taxon>Gunneridae</taxon>
        <taxon>Pentapetalae</taxon>
        <taxon>rosids</taxon>
        <taxon>fabids</taxon>
        <taxon>Fabales</taxon>
        <taxon>Fabaceae</taxon>
        <taxon>Caesalpinioideae</taxon>
        <taxon>Cassia clade</taxon>
        <taxon>Senna</taxon>
    </lineage>
</organism>
<reference evidence="2" key="1">
    <citation type="submission" date="2020-09" db="EMBL/GenBank/DDBJ databases">
        <title>Genome-Enabled Discovery of Anthraquinone Biosynthesis in Senna tora.</title>
        <authorList>
            <person name="Kang S.-H."/>
            <person name="Pandey R.P."/>
            <person name="Lee C.-M."/>
            <person name="Sim J.-S."/>
            <person name="Jeong J.-T."/>
            <person name="Choi B.-S."/>
            <person name="Jung M."/>
            <person name="Ginzburg D."/>
            <person name="Zhao K."/>
            <person name="Won S.Y."/>
            <person name="Oh T.-J."/>
            <person name="Yu Y."/>
            <person name="Kim N.-H."/>
            <person name="Lee O.R."/>
            <person name="Lee T.-H."/>
            <person name="Bashyal P."/>
            <person name="Kim T.-S."/>
            <person name="Lee W.-H."/>
            <person name="Kawkins C."/>
            <person name="Kim C.-K."/>
            <person name="Kim J.S."/>
            <person name="Ahn B.O."/>
            <person name="Rhee S.Y."/>
            <person name="Sohng J.K."/>
        </authorList>
    </citation>
    <scope>NUCLEOTIDE SEQUENCE</scope>
    <source>
        <tissue evidence="2">Leaf</tissue>
    </source>
</reference>
<dbReference type="EMBL" id="JAAIUW010000006">
    <property type="protein sequence ID" value="KAF7825124.1"/>
    <property type="molecule type" value="Genomic_DNA"/>
</dbReference>
<comment type="caution">
    <text evidence="2">The sequence shown here is derived from an EMBL/GenBank/DDBJ whole genome shotgun (WGS) entry which is preliminary data.</text>
</comment>
<feature type="compositionally biased region" description="Basic and acidic residues" evidence="1">
    <location>
        <begin position="74"/>
        <end position="93"/>
    </location>
</feature>
<feature type="region of interest" description="Disordered" evidence="1">
    <location>
        <begin position="1"/>
        <end position="25"/>
    </location>
</feature>
<evidence type="ECO:0000313" key="2">
    <source>
        <dbReference type="EMBL" id="KAF7825124.1"/>
    </source>
</evidence>
<feature type="region of interest" description="Disordered" evidence="1">
    <location>
        <begin position="138"/>
        <end position="174"/>
    </location>
</feature>
<accession>A0A834WQ29</accession>
<sequence>MGPHDQEPSEAIIPAEQQHQDHSLEPTNNLLSMLRLNSTTNPSSSSAAGGCDHLLHHPPCTACGCHGSNSMKRRSPESDFESTRAKKPSFEQEDLTRRHGFTAIPLPLSLETLATIHNAKSAVPVLRRCISDPYSPPSSAVYGAPATADQAPSSTLGSPTGSASRLPPRPPPSLKRCVSDISTVPNSPDKTISLTPSVGDMRLRRMKDRLREMRHWWDEVMQEDGEEEVEEDAYEGHKAISNNSKDECVMGGGAEEVVSVEWVEKCLSIHFKCPCGKGYQILLSGNKCYYKLV</sequence>
<dbReference type="Proteomes" id="UP000634136">
    <property type="component" value="Unassembled WGS sequence"/>
</dbReference>